<dbReference type="InterPro" id="IPR011989">
    <property type="entry name" value="ARM-like"/>
</dbReference>
<dbReference type="InterPro" id="IPR016024">
    <property type="entry name" value="ARM-type_fold"/>
</dbReference>
<sequence>SGYGSSDLNPMFPQAFSLSQQGEGDPWPQQRIYGDFYREPVECVTRGVTLPGPSLGVHAADPSADGFKDFVPGDYYRDQDDVFKGVTIAPSFPTGLGDFDWGLHSSKGVDSQYEIGTGPISFIANAERFHQSDRPPAVPTDSFFKFEVTTLHVTCQEPHSIGNQLLDFLGCKVVSSVEKVNRKKFAIKADVFVDSVMCTLKIRTYSQGKNMYAIEFQRRSGDCVTFNNAYQQALKVLKVHFQMVSNGKEEPLGAHPPGQKRRRGKSSEAEISPLLDMASIPGLQAESATALADMAQDSLVAASLCTASAFKEFKKLLEADNNDVAYPTARMLSMLALCPEAAPHFVEQGFLPIMIEKVRSKATNVLVQRQLSQVLSSAAHRCAGMLGETDRFLVRQELTAAMEDMGNTSDICQNLKEALSSLRYQLAAGGAGWH</sequence>
<dbReference type="Proteomes" id="UP000626109">
    <property type="component" value="Unassembled WGS sequence"/>
</dbReference>
<proteinExistence type="predicted"/>
<feature type="region of interest" description="Disordered" evidence="1">
    <location>
        <begin position="247"/>
        <end position="268"/>
    </location>
</feature>
<gene>
    <name evidence="2" type="ORF">PGLA2088_LOCUS4648</name>
</gene>
<comment type="caution">
    <text evidence="2">The sequence shown here is derived from an EMBL/GenBank/DDBJ whole genome shotgun (WGS) entry which is preliminary data.</text>
</comment>
<evidence type="ECO:0000313" key="2">
    <source>
        <dbReference type="EMBL" id="CAE8646260.1"/>
    </source>
</evidence>
<dbReference type="SUPFAM" id="SSF48371">
    <property type="entry name" value="ARM repeat"/>
    <property type="match status" value="1"/>
</dbReference>
<evidence type="ECO:0000256" key="1">
    <source>
        <dbReference type="SAM" id="MobiDB-lite"/>
    </source>
</evidence>
<protein>
    <submittedName>
        <fullName evidence="2">Uncharacterized protein</fullName>
    </submittedName>
</protein>
<name>A0A813I8X8_POLGL</name>
<evidence type="ECO:0000313" key="3">
    <source>
        <dbReference type="Proteomes" id="UP000626109"/>
    </source>
</evidence>
<dbReference type="AlphaFoldDB" id="A0A813I8X8"/>
<organism evidence="2 3">
    <name type="scientific">Polarella glacialis</name>
    <name type="common">Dinoflagellate</name>
    <dbReference type="NCBI Taxonomy" id="89957"/>
    <lineage>
        <taxon>Eukaryota</taxon>
        <taxon>Sar</taxon>
        <taxon>Alveolata</taxon>
        <taxon>Dinophyceae</taxon>
        <taxon>Suessiales</taxon>
        <taxon>Suessiaceae</taxon>
        <taxon>Polarella</taxon>
    </lineage>
</organism>
<accession>A0A813I8X8</accession>
<reference evidence="2" key="1">
    <citation type="submission" date="2021-02" db="EMBL/GenBank/DDBJ databases">
        <authorList>
            <person name="Dougan E. K."/>
            <person name="Rhodes N."/>
            <person name="Thang M."/>
            <person name="Chan C."/>
        </authorList>
    </citation>
    <scope>NUCLEOTIDE SEQUENCE</scope>
</reference>
<dbReference type="Gene3D" id="1.25.10.10">
    <property type="entry name" value="Leucine-rich Repeat Variant"/>
    <property type="match status" value="1"/>
</dbReference>
<dbReference type="EMBL" id="CAJNNW010004262">
    <property type="protein sequence ID" value="CAE8646260.1"/>
    <property type="molecule type" value="Genomic_DNA"/>
</dbReference>
<feature type="non-terminal residue" evidence="2">
    <location>
        <position position="1"/>
    </location>
</feature>